<dbReference type="AlphaFoldDB" id="A0A090JXV6"/>
<dbReference type="CDD" id="cd04886">
    <property type="entry name" value="ACT_ThrD-II-like"/>
    <property type="match status" value="1"/>
</dbReference>
<dbReference type="PROSITE" id="PS51671">
    <property type="entry name" value="ACT"/>
    <property type="match status" value="1"/>
</dbReference>
<reference evidence="2" key="1">
    <citation type="submission" date="2013-12" db="EMBL/GenBank/DDBJ databases">
        <title>The complete genome sequence of Methanobacterium sp. BRM9.</title>
        <authorList>
            <consortium name="Pastoral Greenhouse Gas Research Consortium"/>
            <person name="Kelly W.J."/>
            <person name="Leahy S.C."/>
            <person name="Perry R."/>
            <person name="Li D."/>
            <person name="Altermann E."/>
            <person name="Lambie S.C."/>
            <person name="Attwood G.T."/>
        </authorList>
    </citation>
    <scope>NUCLEOTIDE SEQUENCE [LARGE SCALE GENOMIC DNA]</scope>
    <source>
        <strain evidence="2">BRM9</strain>
    </source>
</reference>
<organism evidence="3">
    <name type="scientific">Methanobacterium formicicum</name>
    <dbReference type="NCBI Taxonomy" id="2162"/>
    <lineage>
        <taxon>Archaea</taxon>
        <taxon>Methanobacteriati</taxon>
        <taxon>Methanobacteriota</taxon>
        <taxon>Methanomada group</taxon>
        <taxon>Methanobacteria</taxon>
        <taxon>Methanobacteriales</taxon>
        <taxon>Methanobacteriaceae</taxon>
        <taxon>Methanobacterium</taxon>
    </lineage>
</organism>
<protein>
    <submittedName>
        <fullName evidence="2">Allosteric regulator of homoserine dehydrogenase</fullName>
    </submittedName>
    <submittedName>
        <fullName evidence="3">Amino acid-binding ACT domain-containing protein</fullName>
    </submittedName>
    <submittedName>
        <fullName evidence="5">Amino acid-binding protein</fullName>
    </submittedName>
</protein>
<evidence type="ECO:0000313" key="3">
    <source>
        <dbReference type="EMBL" id="CEA14396.1"/>
    </source>
</evidence>
<accession>A0A090JXV6</accession>
<reference evidence="3" key="2">
    <citation type="submission" date="2014-08" db="EMBL/GenBank/DDBJ databases">
        <authorList>
            <person name="Wibberg D."/>
        </authorList>
    </citation>
    <scope>NUCLEOTIDE SEQUENCE</scope>
</reference>
<reference evidence="5" key="4">
    <citation type="submission" date="2020-10" db="EMBL/GenBank/DDBJ databases">
        <title>Dehalococcoides mccartyi of a TCE/Cr reducing biochatode.</title>
        <authorList>
            <person name="Matturro B."/>
        </authorList>
    </citation>
    <scope>NUCLEOTIDE SEQUENCE</scope>
    <source>
        <strain evidence="5">Bin2</strain>
    </source>
</reference>
<evidence type="ECO:0000313" key="2">
    <source>
        <dbReference type="EMBL" id="AIS32189.1"/>
    </source>
</evidence>
<dbReference type="Proteomes" id="UP000062768">
    <property type="component" value="Chromosome I"/>
</dbReference>
<keyword evidence="6" id="KW-1185">Reference proteome</keyword>
<reference evidence="4" key="3">
    <citation type="submission" date="2014-09" db="EMBL/GenBank/DDBJ databases">
        <authorList>
            <person name="Bishop-Lilly K.A."/>
            <person name="Broomall S.M."/>
            <person name="Chain P.S."/>
            <person name="Chertkov O."/>
            <person name="Coyne S.R."/>
            <person name="Daligault H.E."/>
            <person name="Davenport K.W."/>
            <person name="Erkkila T."/>
            <person name="Frey K.G."/>
            <person name="Gibbons H.S."/>
            <person name="Gu W."/>
            <person name="Jaissle J."/>
            <person name="Johnson S.L."/>
            <person name="Koroleva G.I."/>
            <person name="Ladner J.T."/>
            <person name="Lo C.-C."/>
            <person name="Minogue T.D."/>
            <person name="Munk C."/>
            <person name="Palacios G.F."/>
            <person name="Redden C.L."/>
            <person name="Rosenzweig C.N."/>
            <person name="Scholz M.B."/>
            <person name="Teshima H."/>
            <person name="Xu Y."/>
        </authorList>
    </citation>
    <scope>NUCLEOTIDE SEQUENCE</scope>
    <source>
        <strain evidence="4">Mb9</strain>
    </source>
</reference>
<sequence>MRFNLVLDLPDVPGQLLEVLEPMGRLGANIVAVIHQRDVKTERGTVPVQITIEGDKETLDMVMDALEAKDIQIMAVDGVLRKEQITTILVGDIVEEDVKETVTLLNQLEGVKVADLDLKMSDDPKNSATKMVMEADFGHKKKILKSIKEVGDQKGFLVINEV</sequence>
<evidence type="ECO:0000313" key="6">
    <source>
        <dbReference type="Proteomes" id="UP000062768"/>
    </source>
</evidence>
<dbReference type="GeneID" id="82849193"/>
<gene>
    <name evidence="2" type="ORF">BRM9_1374</name>
    <name evidence="3" type="ORF">DSM1535_2073</name>
    <name evidence="5" type="ORF">ISP06_07825</name>
    <name evidence="4" type="ORF">MB9_0936</name>
</gene>
<dbReference type="EMBL" id="LN515531">
    <property type="protein sequence ID" value="CEA14396.1"/>
    <property type="molecule type" value="Genomic_DNA"/>
</dbReference>
<evidence type="ECO:0000313" key="5">
    <source>
        <dbReference type="EMBL" id="MBF4475362.1"/>
    </source>
</evidence>
<proteinExistence type="predicted"/>
<feature type="domain" description="ACT" evidence="1">
    <location>
        <begin position="4"/>
        <end position="84"/>
    </location>
</feature>
<dbReference type="Proteomes" id="UP000029661">
    <property type="component" value="Chromosome"/>
</dbReference>
<dbReference type="KEGG" id="mfi:DSM1535_2073"/>
<evidence type="ECO:0000313" key="4">
    <source>
        <dbReference type="EMBL" id="CEL24576.1"/>
    </source>
</evidence>
<dbReference type="SUPFAM" id="SSF55021">
    <property type="entry name" value="ACT-like"/>
    <property type="match status" value="1"/>
</dbReference>
<dbReference type="EMBL" id="LN734822">
    <property type="protein sequence ID" value="CEL24576.1"/>
    <property type="molecule type" value="Genomic_DNA"/>
</dbReference>
<evidence type="ECO:0000259" key="1">
    <source>
        <dbReference type="PROSITE" id="PS51671"/>
    </source>
</evidence>
<dbReference type="OrthoDB" id="60296at2157"/>
<dbReference type="EMBL" id="JADIIL010000028">
    <property type="protein sequence ID" value="MBF4475362.1"/>
    <property type="molecule type" value="Genomic_DNA"/>
</dbReference>
<dbReference type="PATRIC" id="fig|2162.10.peg.981"/>
<dbReference type="RefSeq" id="WP_048073434.1">
    <property type="nucleotide sequence ID" value="NZ_CALCVY010000058.1"/>
</dbReference>
<dbReference type="STRING" id="2162.BRM9_1374"/>
<dbReference type="InterPro" id="IPR045865">
    <property type="entry name" value="ACT-like_dom_sf"/>
</dbReference>
<dbReference type="Proteomes" id="UP000606900">
    <property type="component" value="Unassembled WGS sequence"/>
</dbReference>
<name>A0A090JXV6_METFO</name>
<dbReference type="InterPro" id="IPR002912">
    <property type="entry name" value="ACT_dom"/>
</dbReference>
<dbReference type="KEGG" id="mfc:BRM9_1374"/>
<dbReference type="EMBL" id="CP006933">
    <property type="protein sequence ID" value="AIS32189.1"/>
    <property type="molecule type" value="Genomic_DNA"/>
</dbReference>
<dbReference type="InterPro" id="IPR044561">
    <property type="entry name" value="ACT_ThrD-II-like"/>
</dbReference>